<evidence type="ECO:0000256" key="5">
    <source>
        <dbReference type="ARBA" id="ARBA00022741"/>
    </source>
</evidence>
<keyword evidence="8" id="KW-0902">Two-component regulatory system</keyword>
<evidence type="ECO:0000259" key="9">
    <source>
        <dbReference type="PROSITE" id="PS50109"/>
    </source>
</evidence>
<evidence type="ECO:0000256" key="1">
    <source>
        <dbReference type="ARBA" id="ARBA00000085"/>
    </source>
</evidence>
<evidence type="ECO:0000256" key="2">
    <source>
        <dbReference type="ARBA" id="ARBA00012438"/>
    </source>
</evidence>
<dbReference type="Proteomes" id="UP001251857">
    <property type="component" value="Unassembled WGS sequence"/>
</dbReference>
<dbReference type="PROSITE" id="PS50109">
    <property type="entry name" value="HIS_KIN"/>
    <property type="match status" value="1"/>
</dbReference>
<comment type="catalytic activity">
    <reaction evidence="1">
        <text>ATP + protein L-histidine = ADP + protein N-phospho-L-histidine.</text>
        <dbReference type="EC" id="2.7.13.3"/>
    </reaction>
</comment>
<organism evidence="11 12">
    <name type="scientific">Spectribacter hydrogenoxidans</name>
    <dbReference type="NCBI Taxonomy" id="3075608"/>
    <lineage>
        <taxon>Bacteria</taxon>
        <taxon>Pseudomonadati</taxon>
        <taxon>Pseudomonadota</taxon>
        <taxon>Gammaproteobacteria</taxon>
        <taxon>Salinisphaerales</taxon>
        <taxon>Salinisphaeraceae</taxon>
        <taxon>Spectribacter</taxon>
    </lineage>
</organism>
<dbReference type="InterPro" id="IPR005467">
    <property type="entry name" value="His_kinase_dom"/>
</dbReference>
<dbReference type="EC" id="2.7.13.3" evidence="2"/>
<dbReference type="GO" id="GO:0005524">
    <property type="term" value="F:ATP binding"/>
    <property type="evidence" value="ECO:0007669"/>
    <property type="project" value="UniProtKB-KW"/>
</dbReference>
<evidence type="ECO:0000259" key="10">
    <source>
        <dbReference type="PROSITE" id="PS50112"/>
    </source>
</evidence>
<keyword evidence="5" id="KW-0547">Nucleotide-binding</keyword>
<dbReference type="InterPro" id="IPR003594">
    <property type="entry name" value="HATPase_dom"/>
</dbReference>
<feature type="domain" description="PAS" evidence="10">
    <location>
        <begin position="10"/>
        <end position="80"/>
    </location>
</feature>
<dbReference type="SMART" id="SM00387">
    <property type="entry name" value="HATPase_c"/>
    <property type="match status" value="1"/>
</dbReference>
<keyword evidence="6" id="KW-0418">Kinase</keyword>
<dbReference type="SMART" id="SM00388">
    <property type="entry name" value="HisKA"/>
    <property type="match status" value="1"/>
</dbReference>
<name>A0ABU3C3Y4_9GAMM</name>
<dbReference type="SMART" id="SM00091">
    <property type="entry name" value="PAS"/>
    <property type="match status" value="1"/>
</dbReference>
<dbReference type="SUPFAM" id="SSF55874">
    <property type="entry name" value="ATPase domain of HSP90 chaperone/DNA topoisomerase II/histidine kinase"/>
    <property type="match status" value="1"/>
</dbReference>
<keyword evidence="7 11" id="KW-0067">ATP-binding</keyword>
<dbReference type="Gene3D" id="3.30.565.10">
    <property type="entry name" value="Histidine kinase-like ATPase, C-terminal domain"/>
    <property type="match status" value="1"/>
</dbReference>
<keyword evidence="3" id="KW-0597">Phosphoprotein</keyword>
<evidence type="ECO:0000256" key="7">
    <source>
        <dbReference type="ARBA" id="ARBA00022840"/>
    </source>
</evidence>
<dbReference type="PROSITE" id="PS50112">
    <property type="entry name" value="PAS"/>
    <property type="match status" value="1"/>
</dbReference>
<dbReference type="Gene3D" id="1.10.287.130">
    <property type="match status" value="1"/>
</dbReference>
<sequence>MNERPAVAPGTADFADLFEHAPTGYMQLDGAGAIVRINQSGAAMLGWPAQWLAGKPFSRWVTQDDKPLFEDHRHRLRASGLGEAQELRIKNRQGRQLRLRLQSLREAGPQGEHGACRSILLDISRDAQAAQDARQLQAELSLAARRHAAGELAASLAHELNQPLGTVMLNCETALALLNTGSMRDCEFAAALAQATEAASYASEIVRHLRGFLRKGDEQRRVCAVADLITEVATLIETDARDHDVELRIDLADSLPRVGVVAVQIEQVLVNLVHNAVEAIGADCCPRRVTIRADTGPANDVRIAVEDTGPGVDRTVANRMFEPFFTSKNGLGMGLAISRGIVEAHGGRLWACNDPGGGARLQFTLPPDGDNAY</sequence>
<dbReference type="InterPro" id="IPR003661">
    <property type="entry name" value="HisK_dim/P_dom"/>
</dbReference>
<comment type="caution">
    <text evidence="11">The sequence shown here is derived from an EMBL/GenBank/DDBJ whole genome shotgun (WGS) entry which is preliminary data.</text>
</comment>
<dbReference type="PANTHER" id="PTHR43065:SF10">
    <property type="entry name" value="PEROXIDE STRESS-ACTIVATED HISTIDINE KINASE MAK3"/>
    <property type="match status" value="1"/>
</dbReference>
<dbReference type="InterPro" id="IPR035965">
    <property type="entry name" value="PAS-like_dom_sf"/>
</dbReference>
<dbReference type="Gene3D" id="3.30.450.20">
    <property type="entry name" value="PAS domain"/>
    <property type="match status" value="1"/>
</dbReference>
<evidence type="ECO:0000256" key="3">
    <source>
        <dbReference type="ARBA" id="ARBA00022553"/>
    </source>
</evidence>
<dbReference type="PRINTS" id="PR00344">
    <property type="entry name" value="BCTRLSENSOR"/>
</dbReference>
<dbReference type="InterPro" id="IPR004358">
    <property type="entry name" value="Sig_transdc_His_kin-like_C"/>
</dbReference>
<dbReference type="InterPro" id="IPR000014">
    <property type="entry name" value="PAS"/>
</dbReference>
<dbReference type="SUPFAM" id="SSF55785">
    <property type="entry name" value="PYP-like sensor domain (PAS domain)"/>
    <property type="match status" value="1"/>
</dbReference>
<dbReference type="NCBIfam" id="TIGR00229">
    <property type="entry name" value="sensory_box"/>
    <property type="match status" value="1"/>
</dbReference>
<evidence type="ECO:0000256" key="6">
    <source>
        <dbReference type="ARBA" id="ARBA00022777"/>
    </source>
</evidence>
<protein>
    <recommendedName>
        <fullName evidence="2">histidine kinase</fullName>
        <ecNumber evidence="2">2.7.13.3</ecNumber>
    </recommendedName>
</protein>
<evidence type="ECO:0000256" key="4">
    <source>
        <dbReference type="ARBA" id="ARBA00022679"/>
    </source>
</evidence>
<dbReference type="CDD" id="cd00130">
    <property type="entry name" value="PAS"/>
    <property type="match status" value="1"/>
</dbReference>
<accession>A0ABU3C3Y4</accession>
<dbReference type="InterPro" id="IPR036097">
    <property type="entry name" value="HisK_dim/P_sf"/>
</dbReference>
<reference evidence="11 12" key="1">
    <citation type="submission" date="2023-09" db="EMBL/GenBank/DDBJ databases">
        <authorList>
            <person name="Rey-Velasco X."/>
        </authorList>
    </citation>
    <scope>NUCLEOTIDE SEQUENCE [LARGE SCALE GENOMIC DNA]</scope>
    <source>
        <strain evidence="11 12">W335</strain>
    </source>
</reference>
<dbReference type="EMBL" id="JAVRIB010000024">
    <property type="protein sequence ID" value="MDT0636273.1"/>
    <property type="molecule type" value="Genomic_DNA"/>
</dbReference>
<dbReference type="InterPro" id="IPR036890">
    <property type="entry name" value="HATPase_C_sf"/>
</dbReference>
<dbReference type="SUPFAM" id="SSF47384">
    <property type="entry name" value="Homodimeric domain of signal transducing histidine kinase"/>
    <property type="match status" value="1"/>
</dbReference>
<evidence type="ECO:0000256" key="8">
    <source>
        <dbReference type="ARBA" id="ARBA00023012"/>
    </source>
</evidence>
<gene>
    <name evidence="11" type="ORF">RM532_15075</name>
</gene>
<dbReference type="InterPro" id="IPR013767">
    <property type="entry name" value="PAS_fold"/>
</dbReference>
<evidence type="ECO:0000313" key="11">
    <source>
        <dbReference type="EMBL" id="MDT0636273.1"/>
    </source>
</evidence>
<dbReference type="Pfam" id="PF02518">
    <property type="entry name" value="HATPase_c"/>
    <property type="match status" value="1"/>
</dbReference>
<dbReference type="PANTHER" id="PTHR43065">
    <property type="entry name" value="SENSOR HISTIDINE KINASE"/>
    <property type="match status" value="1"/>
</dbReference>
<keyword evidence="12" id="KW-1185">Reference proteome</keyword>
<feature type="domain" description="Histidine kinase" evidence="9">
    <location>
        <begin position="155"/>
        <end position="369"/>
    </location>
</feature>
<keyword evidence="4" id="KW-0808">Transferase</keyword>
<dbReference type="Pfam" id="PF00989">
    <property type="entry name" value="PAS"/>
    <property type="match status" value="1"/>
</dbReference>
<dbReference type="RefSeq" id="WP_311654168.1">
    <property type="nucleotide sequence ID" value="NZ_JAVRIB010000024.1"/>
</dbReference>
<proteinExistence type="predicted"/>
<evidence type="ECO:0000313" key="12">
    <source>
        <dbReference type="Proteomes" id="UP001251857"/>
    </source>
</evidence>